<evidence type="ECO:0000313" key="2">
    <source>
        <dbReference type="Proteomes" id="UP000789375"/>
    </source>
</evidence>
<gene>
    <name evidence="1" type="ORF">FMOSSE_LOCUS678</name>
</gene>
<organism evidence="1 2">
    <name type="scientific">Funneliformis mosseae</name>
    <name type="common">Endomycorrhizal fungus</name>
    <name type="synonym">Glomus mosseae</name>
    <dbReference type="NCBI Taxonomy" id="27381"/>
    <lineage>
        <taxon>Eukaryota</taxon>
        <taxon>Fungi</taxon>
        <taxon>Fungi incertae sedis</taxon>
        <taxon>Mucoromycota</taxon>
        <taxon>Glomeromycotina</taxon>
        <taxon>Glomeromycetes</taxon>
        <taxon>Glomerales</taxon>
        <taxon>Glomeraceae</taxon>
        <taxon>Funneliformis</taxon>
    </lineage>
</organism>
<dbReference type="Proteomes" id="UP000789375">
    <property type="component" value="Unassembled WGS sequence"/>
</dbReference>
<reference evidence="1" key="1">
    <citation type="submission" date="2021-06" db="EMBL/GenBank/DDBJ databases">
        <authorList>
            <person name="Kallberg Y."/>
            <person name="Tangrot J."/>
            <person name="Rosling A."/>
        </authorList>
    </citation>
    <scope>NUCLEOTIDE SEQUENCE</scope>
    <source>
        <strain evidence="1">87-6 pot B 2015</strain>
    </source>
</reference>
<comment type="caution">
    <text evidence="1">The sequence shown here is derived from an EMBL/GenBank/DDBJ whole genome shotgun (WGS) entry which is preliminary data.</text>
</comment>
<dbReference type="AlphaFoldDB" id="A0A9N8V6K2"/>
<evidence type="ECO:0000313" key="1">
    <source>
        <dbReference type="EMBL" id="CAG8439373.1"/>
    </source>
</evidence>
<accession>A0A9N8V6K2</accession>
<dbReference type="EMBL" id="CAJVPP010000069">
    <property type="protein sequence ID" value="CAG8439373.1"/>
    <property type="molecule type" value="Genomic_DNA"/>
</dbReference>
<proteinExistence type="predicted"/>
<sequence length="39" mass="4403">MNSEKWQPDIYLEDKSFSASFLVSIRRSEAGLNLVSNIG</sequence>
<keyword evidence="2" id="KW-1185">Reference proteome</keyword>
<protein>
    <submittedName>
        <fullName evidence="1">12076_t:CDS:1</fullName>
    </submittedName>
</protein>
<name>A0A9N8V6K2_FUNMO</name>